<dbReference type="STRING" id="1192759.GCA_000277525_03852"/>
<dbReference type="Proteomes" id="UP000290975">
    <property type="component" value="Unassembled WGS sequence"/>
</dbReference>
<gene>
    <name evidence="2" type="ORF">MBESOW_P1814</name>
</gene>
<organism evidence="2 3">
    <name type="scientific">Sphingobium xenophagum</name>
    <dbReference type="NCBI Taxonomy" id="121428"/>
    <lineage>
        <taxon>Bacteria</taxon>
        <taxon>Pseudomonadati</taxon>
        <taxon>Pseudomonadota</taxon>
        <taxon>Alphaproteobacteria</taxon>
        <taxon>Sphingomonadales</taxon>
        <taxon>Sphingomonadaceae</taxon>
        <taxon>Sphingobium</taxon>
    </lineage>
</organism>
<dbReference type="EMBL" id="BBQY01000004">
    <property type="protein sequence ID" value="GBH30559.1"/>
    <property type="molecule type" value="Genomic_DNA"/>
</dbReference>
<evidence type="ECO:0000256" key="1">
    <source>
        <dbReference type="SAM" id="MobiDB-lite"/>
    </source>
</evidence>
<evidence type="ECO:0000313" key="3">
    <source>
        <dbReference type="Proteomes" id="UP000290975"/>
    </source>
</evidence>
<sequence length="83" mass="9298">MHKVPPQTMTDTESASPIGRTQRRLLRRIYNGRTVPIIADGKDFLTYKAAIKYLEALEPDARDVVYEEMKASAKHGKAPPAQS</sequence>
<name>A0A401J1R1_SPHXE</name>
<comment type="caution">
    <text evidence="2">The sequence shown here is derived from an EMBL/GenBank/DDBJ whole genome shotgun (WGS) entry which is preliminary data.</text>
</comment>
<reference evidence="2 3" key="1">
    <citation type="submission" date="2014-12" db="EMBL/GenBank/DDBJ databases">
        <title>Whole genome sequencing of Sphingobium xenophagum OW59.</title>
        <authorList>
            <person name="Ohta Y."/>
            <person name="Nishi S."/>
            <person name="Hatada Y."/>
        </authorList>
    </citation>
    <scope>NUCLEOTIDE SEQUENCE [LARGE SCALE GENOMIC DNA]</scope>
    <source>
        <strain evidence="2 3">OW59</strain>
    </source>
</reference>
<keyword evidence="3" id="KW-1185">Reference proteome</keyword>
<dbReference type="AlphaFoldDB" id="A0A401J1R1"/>
<proteinExistence type="predicted"/>
<dbReference type="RefSeq" id="WP_017184635.1">
    <property type="nucleotide sequence ID" value="NZ_BBQY01000004.1"/>
</dbReference>
<accession>A0A401J1R1</accession>
<protein>
    <submittedName>
        <fullName evidence="2">Uncharacterized protein</fullName>
    </submittedName>
</protein>
<feature type="region of interest" description="Disordered" evidence="1">
    <location>
        <begin position="1"/>
        <end position="21"/>
    </location>
</feature>
<evidence type="ECO:0000313" key="2">
    <source>
        <dbReference type="EMBL" id="GBH30559.1"/>
    </source>
</evidence>